<feature type="transmembrane region" description="Helical" evidence="9">
    <location>
        <begin position="20"/>
        <end position="42"/>
    </location>
</feature>
<comment type="caution">
    <text evidence="11">The sequence shown here is derived from an EMBL/GenBank/DDBJ whole genome shotgun (WGS) entry which is preliminary data.</text>
</comment>
<keyword evidence="6 9" id="KW-1133">Transmembrane helix</keyword>
<dbReference type="Gene3D" id="3.40.50.11690">
    <property type="entry name" value="Cell division protein FtsQ/DivIB"/>
    <property type="match status" value="1"/>
</dbReference>
<dbReference type="PROSITE" id="PS51779">
    <property type="entry name" value="POTRA"/>
    <property type="match status" value="1"/>
</dbReference>
<dbReference type="InterPro" id="IPR026579">
    <property type="entry name" value="FtsQ"/>
</dbReference>
<dbReference type="PANTHER" id="PTHR35851:SF1">
    <property type="entry name" value="CELL DIVISION PROTEIN FTSQ"/>
    <property type="match status" value="1"/>
</dbReference>
<dbReference type="InterPro" id="IPR013685">
    <property type="entry name" value="POTRA_FtsQ_type"/>
</dbReference>
<evidence type="ECO:0000256" key="4">
    <source>
        <dbReference type="ARBA" id="ARBA00022618"/>
    </source>
</evidence>
<dbReference type="EMBL" id="JAAOCD010000001">
    <property type="protein sequence ID" value="NHK97139.1"/>
    <property type="molecule type" value="Genomic_DNA"/>
</dbReference>
<dbReference type="InterPro" id="IPR045335">
    <property type="entry name" value="FtsQ_C_sf"/>
</dbReference>
<name>A0ABX0HPY8_9BURK</name>
<evidence type="ECO:0000256" key="2">
    <source>
        <dbReference type="ARBA" id="ARBA00022475"/>
    </source>
</evidence>
<sequence length="260" mass="28437">MSRAPALPLAEQPVDVRLMNGVAAGVFVLAGAALLAAGVAWLSRAPLFTIHAVEIDGDLGRNSVHTIRANAMPRLRGNFFSLDLDQGREAFEAVPWVRSAVVRRVWPDRLAVRLEEHRAAAVWQGDDGNDRLVNSYGELFDANVGDVEDDGLPAFSGPDEAAASVLAMYRRLQPLFEPLDAAIGELHLSHRGSWRVELDSGATLELGRGSEDEVLARAARFVRTLPEVTARWRAPLEYADLRHTDGYAVRLRGVTTKTIN</sequence>
<dbReference type="RefSeq" id="WP_009858062.1">
    <property type="nucleotide sequence ID" value="NZ_JAAOCD010000001.1"/>
</dbReference>
<reference evidence="11 12" key="1">
    <citation type="submission" date="2020-03" db="EMBL/GenBank/DDBJ databases">
        <title>Rubrivivax benzoatilyticus JA2 (sequenced after 10 years sub-culturing).</title>
        <authorList>
            <person name="Gupta D."/>
            <person name="Chintalapati S."/>
            <person name="Chintalapati V.R."/>
        </authorList>
    </citation>
    <scope>NUCLEOTIDE SEQUENCE [LARGE SCALE GENOMIC DNA]</scope>
    <source>
        <strain evidence="11 12">JA2-Mal</strain>
    </source>
</reference>
<evidence type="ECO:0000313" key="11">
    <source>
        <dbReference type="EMBL" id="NHK97139.1"/>
    </source>
</evidence>
<keyword evidence="2 9" id="KW-1003">Cell membrane</keyword>
<feature type="domain" description="POTRA" evidence="10">
    <location>
        <begin position="48"/>
        <end position="117"/>
    </location>
</feature>
<keyword evidence="3 9" id="KW-0997">Cell inner membrane</keyword>
<comment type="function">
    <text evidence="9">Essential cell division protein. May link together the upstream cell division proteins, which are predominantly cytoplasmic, with the downstream cell division proteins, which are predominantly periplasmic. May control correct divisome assembly.</text>
</comment>
<keyword evidence="7 9" id="KW-0472">Membrane</keyword>
<dbReference type="HAMAP" id="MF_00911">
    <property type="entry name" value="FtsQ_subfam"/>
    <property type="match status" value="1"/>
</dbReference>
<dbReference type="Pfam" id="PF03799">
    <property type="entry name" value="FtsQ_DivIB_C"/>
    <property type="match status" value="1"/>
</dbReference>
<dbReference type="InterPro" id="IPR005548">
    <property type="entry name" value="Cell_div_FtsQ/DivIB_C"/>
</dbReference>
<keyword evidence="5 9" id="KW-0812">Transmembrane</keyword>
<evidence type="ECO:0000256" key="5">
    <source>
        <dbReference type="ARBA" id="ARBA00022692"/>
    </source>
</evidence>
<comment type="subcellular location">
    <subcellularLocation>
        <location evidence="9">Cell inner membrane</location>
        <topology evidence="9">Single-pass type II membrane protein</topology>
    </subcellularLocation>
    <subcellularLocation>
        <location evidence="1">Membrane</location>
    </subcellularLocation>
    <text evidence="9">Localizes to the division septum.</text>
</comment>
<evidence type="ECO:0000259" key="10">
    <source>
        <dbReference type="PROSITE" id="PS51779"/>
    </source>
</evidence>
<organism evidence="11 12">
    <name type="scientific">Rubrivivax benzoatilyticus</name>
    <dbReference type="NCBI Taxonomy" id="316997"/>
    <lineage>
        <taxon>Bacteria</taxon>
        <taxon>Pseudomonadati</taxon>
        <taxon>Pseudomonadota</taxon>
        <taxon>Betaproteobacteria</taxon>
        <taxon>Burkholderiales</taxon>
        <taxon>Sphaerotilaceae</taxon>
        <taxon>Rubrivivax</taxon>
    </lineage>
</organism>
<dbReference type="Pfam" id="PF08478">
    <property type="entry name" value="POTRA_1"/>
    <property type="match status" value="1"/>
</dbReference>
<dbReference type="InterPro" id="IPR034746">
    <property type="entry name" value="POTRA"/>
</dbReference>
<evidence type="ECO:0000313" key="12">
    <source>
        <dbReference type="Proteomes" id="UP000802098"/>
    </source>
</evidence>
<evidence type="ECO:0000256" key="8">
    <source>
        <dbReference type="ARBA" id="ARBA00023306"/>
    </source>
</evidence>
<protein>
    <recommendedName>
        <fullName evidence="9">Cell division protein FtsQ</fullName>
    </recommendedName>
</protein>
<comment type="similarity">
    <text evidence="9">Belongs to the FtsQ/DivIB family. FtsQ subfamily.</text>
</comment>
<keyword evidence="4 9" id="KW-0132">Cell division</keyword>
<evidence type="ECO:0000256" key="9">
    <source>
        <dbReference type="HAMAP-Rule" id="MF_00911"/>
    </source>
</evidence>
<accession>A0ABX0HPY8</accession>
<dbReference type="Gene3D" id="3.10.20.310">
    <property type="entry name" value="membrane protein fhac"/>
    <property type="match status" value="1"/>
</dbReference>
<evidence type="ECO:0000256" key="6">
    <source>
        <dbReference type="ARBA" id="ARBA00022989"/>
    </source>
</evidence>
<proteinExistence type="inferred from homology"/>
<keyword evidence="12" id="KW-1185">Reference proteome</keyword>
<dbReference type="PANTHER" id="PTHR35851">
    <property type="entry name" value="CELL DIVISION PROTEIN FTSQ"/>
    <property type="match status" value="1"/>
</dbReference>
<comment type="subunit">
    <text evidence="9">Part of a complex composed of FtsB, FtsL and FtsQ.</text>
</comment>
<dbReference type="Proteomes" id="UP000802098">
    <property type="component" value="Unassembled WGS sequence"/>
</dbReference>
<evidence type="ECO:0000256" key="3">
    <source>
        <dbReference type="ARBA" id="ARBA00022519"/>
    </source>
</evidence>
<keyword evidence="8 9" id="KW-0131">Cell cycle</keyword>
<evidence type="ECO:0000256" key="1">
    <source>
        <dbReference type="ARBA" id="ARBA00004370"/>
    </source>
</evidence>
<evidence type="ECO:0000256" key="7">
    <source>
        <dbReference type="ARBA" id="ARBA00023136"/>
    </source>
</evidence>
<gene>
    <name evidence="9" type="primary">ftsQ</name>
    <name evidence="11" type="ORF">G7087_02000</name>
</gene>